<feature type="transmembrane region" description="Helical" evidence="2">
    <location>
        <begin position="58"/>
        <end position="75"/>
    </location>
</feature>
<reference evidence="3 4" key="1">
    <citation type="submission" date="2024-01" db="EMBL/GenBank/DDBJ databases">
        <title>Genome assemblies of Stephania.</title>
        <authorList>
            <person name="Yang L."/>
        </authorList>
    </citation>
    <scope>NUCLEOTIDE SEQUENCE [LARGE SCALE GENOMIC DNA]</scope>
    <source>
        <strain evidence="3">YNDBR</strain>
        <tissue evidence="3">Leaf</tissue>
    </source>
</reference>
<dbReference type="Proteomes" id="UP001420932">
    <property type="component" value="Unassembled WGS sequence"/>
</dbReference>
<keyword evidence="4" id="KW-1185">Reference proteome</keyword>
<feature type="region of interest" description="Disordered" evidence="1">
    <location>
        <begin position="1"/>
        <end position="53"/>
    </location>
</feature>
<dbReference type="InterPro" id="IPR038821">
    <property type="entry name" value="CLE45-like"/>
</dbReference>
<evidence type="ECO:0000256" key="1">
    <source>
        <dbReference type="SAM" id="MobiDB-lite"/>
    </source>
</evidence>
<protein>
    <submittedName>
        <fullName evidence="3">Uncharacterized protein</fullName>
    </submittedName>
</protein>
<keyword evidence="2" id="KW-0812">Transmembrane</keyword>
<dbReference type="EMBL" id="JBBNAF010000010">
    <property type="protein sequence ID" value="KAK9107617.1"/>
    <property type="molecule type" value="Genomic_DNA"/>
</dbReference>
<dbReference type="AlphaFoldDB" id="A0AAP0FCS8"/>
<proteinExistence type="predicted"/>
<gene>
    <name evidence="3" type="ORF">Syun_023628</name>
</gene>
<sequence length="156" mass="17550">MQTARRQARDRERERRRARVQEGEAAGRGRSAYAGTREEGGRRKRGGKETYEQSGLRGVGKMLVLLVCLGLLLLLQPEQVSGLRSIDMVLRTGREERGRQMIEEVPHVRILMAVSEQVAKLNTKDALAPGPSGAFDSYQLSKRRVRRGSDPIHNRC</sequence>
<keyword evidence="2" id="KW-0472">Membrane</keyword>
<keyword evidence="2" id="KW-1133">Transmembrane helix</keyword>
<evidence type="ECO:0000313" key="4">
    <source>
        <dbReference type="Proteomes" id="UP001420932"/>
    </source>
</evidence>
<evidence type="ECO:0000313" key="3">
    <source>
        <dbReference type="EMBL" id="KAK9107617.1"/>
    </source>
</evidence>
<evidence type="ECO:0000256" key="2">
    <source>
        <dbReference type="SAM" id="Phobius"/>
    </source>
</evidence>
<comment type="caution">
    <text evidence="3">The sequence shown here is derived from an EMBL/GenBank/DDBJ whole genome shotgun (WGS) entry which is preliminary data.</text>
</comment>
<accession>A0AAP0FCS8</accession>
<feature type="compositionally biased region" description="Basic and acidic residues" evidence="1">
    <location>
        <begin position="36"/>
        <end position="51"/>
    </location>
</feature>
<dbReference type="PANTHER" id="PTHR36726:SF4">
    <property type="entry name" value="CLAVATA3_ESR (CLE)-RELATED PROTEIN 45"/>
    <property type="match status" value="1"/>
</dbReference>
<organism evidence="3 4">
    <name type="scientific">Stephania yunnanensis</name>
    <dbReference type="NCBI Taxonomy" id="152371"/>
    <lineage>
        <taxon>Eukaryota</taxon>
        <taxon>Viridiplantae</taxon>
        <taxon>Streptophyta</taxon>
        <taxon>Embryophyta</taxon>
        <taxon>Tracheophyta</taxon>
        <taxon>Spermatophyta</taxon>
        <taxon>Magnoliopsida</taxon>
        <taxon>Ranunculales</taxon>
        <taxon>Menispermaceae</taxon>
        <taxon>Menispermoideae</taxon>
        <taxon>Cissampelideae</taxon>
        <taxon>Stephania</taxon>
    </lineage>
</organism>
<feature type="compositionally biased region" description="Basic and acidic residues" evidence="1">
    <location>
        <begin position="7"/>
        <end position="27"/>
    </location>
</feature>
<name>A0AAP0FCS8_9MAGN</name>
<dbReference type="PANTHER" id="PTHR36726">
    <property type="entry name" value="CLAVATA3/ESR (CLE)-RELATED PROTEIN 45"/>
    <property type="match status" value="1"/>
</dbReference>